<dbReference type="EMBL" id="CAJEWN010000461">
    <property type="protein sequence ID" value="CAD2183250.1"/>
    <property type="molecule type" value="Genomic_DNA"/>
</dbReference>
<accession>A0A6V7W8G7</accession>
<evidence type="ECO:0000313" key="2">
    <source>
        <dbReference type="EMBL" id="CAD2183250.1"/>
    </source>
</evidence>
<sequence length="718" mass="82257">MTSPSHNCCHPKQQPQTTAVELASVMQELRQRFDKPTNPDDVPVQPVQKKEQKKQRSYLQRRNAFRRKCQKRLGWDIFCNIEMCSETELLYHWNKFPEGKLCDCSERFLFWPDCFYGRQHTKSCPSLFVYSPRLKKLAVKMDPETPDFLKNKSKREAMEKLDDKEKSPKHCDEAIDQPACSDRLLGEFDPKQQQLQTTTEDLTSVMQELRQRFDKPTNPNDVPVQPVQKEKQKEQLSFFQRRQAFWEECLKRLGCKINSLTNLFKALLFLGGILDRVHLRSAPELLNDRKMFPKEEWCDRPSSQYNCSYGCQHTKSCEAFFEFSPEYMKLLADQDAMMGYKHPTFSGKSKLETVGKHDDEEQSSVYCDEARPACSNRLLAVRSYDYLPPTSLDVVTAKGRSDKAAASNLTSSSDYFGQTSENFSLEPLLGSLEDINSTKTCHQTTIQELYFLQTESCRDTVSVADVVGSWERVSTMNTMEELDPEKWQLLEYSTRPFASFDDFFTLSACTGNVLSPSTPVSVSTITRSASTGDLGTDMESVPSSIQSSVSFLFSPPEARETVSLQTTIQKESYFVDEDWGIDFMSVGVSSESFHTLEELDPEKWQLLRYSVRPSASLDDFTGSTCTDDMGTSTFEDMKSVPSSIQSSVSLLSPLEAREKVRKLALQANNVDDFFELIPDDLLDNFFSDYKMLVQHKMLEEQCDNIREELMKQPKIADD</sequence>
<feature type="region of interest" description="Disordered" evidence="1">
    <location>
        <begin position="152"/>
        <end position="172"/>
    </location>
</feature>
<gene>
    <name evidence="2" type="ORF">MENT_LOCUS35529</name>
</gene>
<protein>
    <submittedName>
        <fullName evidence="2">Uncharacterized protein</fullName>
    </submittedName>
</protein>
<dbReference type="Proteomes" id="UP000580250">
    <property type="component" value="Unassembled WGS sequence"/>
</dbReference>
<name>A0A6V7W8G7_MELEN</name>
<dbReference type="AlphaFoldDB" id="A0A6V7W8G7"/>
<evidence type="ECO:0000313" key="3">
    <source>
        <dbReference type="Proteomes" id="UP000580250"/>
    </source>
</evidence>
<proteinExistence type="predicted"/>
<feature type="region of interest" description="Disordered" evidence="1">
    <location>
        <begin position="32"/>
        <end position="57"/>
    </location>
</feature>
<evidence type="ECO:0000256" key="1">
    <source>
        <dbReference type="SAM" id="MobiDB-lite"/>
    </source>
</evidence>
<comment type="caution">
    <text evidence="2">The sequence shown here is derived from an EMBL/GenBank/DDBJ whole genome shotgun (WGS) entry which is preliminary data.</text>
</comment>
<reference evidence="2 3" key="1">
    <citation type="submission" date="2020-08" db="EMBL/GenBank/DDBJ databases">
        <authorList>
            <person name="Koutsovoulos G."/>
            <person name="Danchin GJ E."/>
        </authorList>
    </citation>
    <scope>NUCLEOTIDE SEQUENCE [LARGE SCALE GENOMIC DNA]</scope>
</reference>
<organism evidence="2 3">
    <name type="scientific">Meloidogyne enterolobii</name>
    <name type="common">Root-knot nematode worm</name>
    <name type="synonym">Meloidogyne mayaguensis</name>
    <dbReference type="NCBI Taxonomy" id="390850"/>
    <lineage>
        <taxon>Eukaryota</taxon>
        <taxon>Metazoa</taxon>
        <taxon>Ecdysozoa</taxon>
        <taxon>Nematoda</taxon>
        <taxon>Chromadorea</taxon>
        <taxon>Rhabditida</taxon>
        <taxon>Tylenchina</taxon>
        <taxon>Tylenchomorpha</taxon>
        <taxon>Tylenchoidea</taxon>
        <taxon>Meloidogynidae</taxon>
        <taxon>Meloidogyninae</taxon>
        <taxon>Meloidogyne</taxon>
    </lineage>
</organism>